<organism evidence="1 2">
    <name type="scientific">Trichoderma harzianum CBS 226.95</name>
    <dbReference type="NCBI Taxonomy" id="983964"/>
    <lineage>
        <taxon>Eukaryota</taxon>
        <taxon>Fungi</taxon>
        <taxon>Dikarya</taxon>
        <taxon>Ascomycota</taxon>
        <taxon>Pezizomycotina</taxon>
        <taxon>Sordariomycetes</taxon>
        <taxon>Hypocreomycetidae</taxon>
        <taxon>Hypocreales</taxon>
        <taxon>Hypocreaceae</taxon>
        <taxon>Trichoderma</taxon>
    </lineage>
</organism>
<dbReference type="InterPro" id="IPR029032">
    <property type="entry name" value="AhpD-like"/>
</dbReference>
<dbReference type="Gene3D" id="1.20.1290.10">
    <property type="entry name" value="AhpD-like"/>
    <property type="match status" value="1"/>
</dbReference>
<evidence type="ECO:0000313" key="1">
    <source>
        <dbReference type="EMBL" id="PTB58406.1"/>
    </source>
</evidence>
<dbReference type="GeneID" id="36622965"/>
<gene>
    <name evidence="1" type="ORF">M431DRAFT_3375</name>
</gene>
<sequence>MDQPHRLQPIPPNQLTADQRALFDDIVASIGVDLDATHSFVTQNEEGAFVGPFNGWIHSPITGAAIWNVIKEMRRDEKLPQNLRQIAIVTTGSHFKANYEVYAHASMARQYFSEEQVNALATGALPHGFKSEEELVYKFTKGLVQGGPLADNIYAEGVKVLGEDKVIELILLVGLYSLVSMCLNGFNVPVPATPRN</sequence>
<keyword evidence="2" id="KW-1185">Reference proteome</keyword>
<dbReference type="PANTHER" id="PTHR34846:SF11">
    <property type="entry name" value="4-CARBOXYMUCONOLACTONE DECARBOXYLASE FAMILY PROTEIN (AFU_ORTHOLOGUE AFUA_6G11590)"/>
    <property type="match status" value="1"/>
</dbReference>
<dbReference type="RefSeq" id="XP_024778083.1">
    <property type="nucleotide sequence ID" value="XM_024914399.1"/>
</dbReference>
<name>A0A2T4AMV5_TRIHA</name>
<evidence type="ECO:0000313" key="2">
    <source>
        <dbReference type="Proteomes" id="UP000241690"/>
    </source>
</evidence>
<accession>A0A2T4AMV5</accession>
<evidence type="ECO:0008006" key="3">
    <source>
        <dbReference type="Google" id="ProtNLM"/>
    </source>
</evidence>
<reference evidence="1 2" key="1">
    <citation type="submission" date="2016-07" db="EMBL/GenBank/DDBJ databases">
        <title>Multiple horizontal gene transfer events from other fungi enriched the ability of initially mycotrophic Trichoderma (Ascomycota) to feed on dead plant biomass.</title>
        <authorList>
            <consortium name="DOE Joint Genome Institute"/>
            <person name="Aerts A."/>
            <person name="Atanasova L."/>
            <person name="Chenthamara K."/>
            <person name="Zhang J."/>
            <person name="Grujic M."/>
            <person name="Henrissat B."/>
            <person name="Kuo A."/>
            <person name="Salamov A."/>
            <person name="Lipzen A."/>
            <person name="Labutti K."/>
            <person name="Barry K."/>
            <person name="Miao Y."/>
            <person name="Rahimi M.J."/>
            <person name="Shen Q."/>
            <person name="Grigoriev I.V."/>
            <person name="Kubicek C.P."/>
            <person name="Druzhinina I.S."/>
        </authorList>
    </citation>
    <scope>NUCLEOTIDE SEQUENCE [LARGE SCALE GENOMIC DNA]</scope>
    <source>
        <strain evidence="1 2">CBS 226.95</strain>
    </source>
</reference>
<dbReference type="Proteomes" id="UP000241690">
    <property type="component" value="Unassembled WGS sequence"/>
</dbReference>
<dbReference type="PANTHER" id="PTHR34846">
    <property type="entry name" value="4-CARBOXYMUCONOLACTONE DECARBOXYLASE FAMILY PROTEIN (AFU_ORTHOLOGUE AFUA_6G11590)"/>
    <property type="match status" value="1"/>
</dbReference>
<proteinExistence type="predicted"/>
<protein>
    <recommendedName>
        <fullName evidence="3">Carboxymuconolactone decarboxylase-like domain-containing protein</fullName>
    </recommendedName>
</protein>
<dbReference type="STRING" id="983964.A0A2T4AMV5"/>
<dbReference type="AlphaFoldDB" id="A0A2T4AMV5"/>
<dbReference type="SUPFAM" id="SSF69118">
    <property type="entry name" value="AhpD-like"/>
    <property type="match status" value="1"/>
</dbReference>
<dbReference type="EMBL" id="KZ679677">
    <property type="protein sequence ID" value="PTB58406.1"/>
    <property type="molecule type" value="Genomic_DNA"/>
</dbReference>